<comment type="caution">
    <text evidence="1">The sequence shown here is derived from an EMBL/GenBank/DDBJ whole genome shotgun (WGS) entry which is preliminary data.</text>
</comment>
<keyword evidence="2" id="KW-1185">Reference proteome</keyword>
<sequence length="226" mass="25154">MKDLSLFILKNSLSSKMKKGIQNFCSNTTSTSTLLQSSNRGAAGQLMTKPPTLEEMIIQLELEEEEDQDVPLPQRMSCVDGVDIMKSARNALNQYPRFSLDGRDAMYRSSFKNFVDGRKSFCGSGGAPRLPATVAGERVMWCKPGVVAALMGLDAVPVPVGRGFASRKQSLRRMGKMELEKERQSVNLKNRRGVRREDLGMCLPAFEKVPVSSQGSQADWRFKRAR</sequence>
<evidence type="ECO:0000313" key="2">
    <source>
        <dbReference type="Proteomes" id="UP001412067"/>
    </source>
</evidence>
<protein>
    <recommendedName>
        <fullName evidence="3">DUF3741 domain-containing protein</fullName>
    </recommendedName>
</protein>
<reference evidence="1 2" key="1">
    <citation type="journal article" date="2022" name="Nat. Plants">
        <title>Genomes of leafy and leafless Platanthera orchids illuminate the evolution of mycoheterotrophy.</title>
        <authorList>
            <person name="Li M.H."/>
            <person name="Liu K.W."/>
            <person name="Li Z."/>
            <person name="Lu H.C."/>
            <person name="Ye Q.L."/>
            <person name="Zhang D."/>
            <person name="Wang J.Y."/>
            <person name="Li Y.F."/>
            <person name="Zhong Z.M."/>
            <person name="Liu X."/>
            <person name="Yu X."/>
            <person name="Liu D.K."/>
            <person name="Tu X.D."/>
            <person name="Liu B."/>
            <person name="Hao Y."/>
            <person name="Liao X.Y."/>
            <person name="Jiang Y.T."/>
            <person name="Sun W.H."/>
            <person name="Chen J."/>
            <person name="Chen Y.Q."/>
            <person name="Ai Y."/>
            <person name="Zhai J.W."/>
            <person name="Wu S.S."/>
            <person name="Zhou Z."/>
            <person name="Hsiao Y.Y."/>
            <person name="Wu W.L."/>
            <person name="Chen Y.Y."/>
            <person name="Lin Y.F."/>
            <person name="Hsu J.L."/>
            <person name="Li C.Y."/>
            <person name="Wang Z.W."/>
            <person name="Zhao X."/>
            <person name="Zhong W.Y."/>
            <person name="Ma X.K."/>
            <person name="Ma L."/>
            <person name="Huang J."/>
            <person name="Chen G.Z."/>
            <person name="Huang M.Z."/>
            <person name="Huang L."/>
            <person name="Peng D.H."/>
            <person name="Luo Y.B."/>
            <person name="Zou S.Q."/>
            <person name="Chen S.P."/>
            <person name="Lan S."/>
            <person name="Tsai W.C."/>
            <person name="Van de Peer Y."/>
            <person name="Liu Z.J."/>
        </authorList>
    </citation>
    <scope>NUCLEOTIDE SEQUENCE [LARGE SCALE GENOMIC DNA]</scope>
    <source>
        <strain evidence="1">Lor288</strain>
    </source>
</reference>
<organism evidence="1 2">
    <name type="scientific">Platanthera guangdongensis</name>
    <dbReference type="NCBI Taxonomy" id="2320717"/>
    <lineage>
        <taxon>Eukaryota</taxon>
        <taxon>Viridiplantae</taxon>
        <taxon>Streptophyta</taxon>
        <taxon>Embryophyta</taxon>
        <taxon>Tracheophyta</taxon>
        <taxon>Spermatophyta</taxon>
        <taxon>Magnoliopsida</taxon>
        <taxon>Liliopsida</taxon>
        <taxon>Asparagales</taxon>
        <taxon>Orchidaceae</taxon>
        <taxon>Orchidoideae</taxon>
        <taxon>Orchideae</taxon>
        <taxon>Orchidinae</taxon>
        <taxon>Platanthera</taxon>
    </lineage>
</organism>
<dbReference type="PANTHER" id="PTHR37897:SF1">
    <property type="entry name" value="DUF3741 DOMAIN-CONTAINING PROTEIN"/>
    <property type="match status" value="1"/>
</dbReference>
<name>A0ABR2LUE6_9ASPA</name>
<dbReference type="PANTHER" id="PTHR37897">
    <property type="entry name" value="DNAK FAMILY PROTEIN"/>
    <property type="match status" value="1"/>
</dbReference>
<evidence type="ECO:0008006" key="3">
    <source>
        <dbReference type="Google" id="ProtNLM"/>
    </source>
</evidence>
<dbReference type="EMBL" id="JBBWWR010000015">
    <property type="protein sequence ID" value="KAK8950509.1"/>
    <property type="molecule type" value="Genomic_DNA"/>
</dbReference>
<accession>A0ABR2LUE6</accession>
<proteinExistence type="predicted"/>
<evidence type="ECO:0000313" key="1">
    <source>
        <dbReference type="EMBL" id="KAK8950509.1"/>
    </source>
</evidence>
<gene>
    <name evidence="1" type="ORF">KSP40_PGU017391</name>
</gene>
<dbReference type="Proteomes" id="UP001412067">
    <property type="component" value="Unassembled WGS sequence"/>
</dbReference>